<dbReference type="Gene3D" id="2.30.30.140">
    <property type="match status" value="7"/>
</dbReference>
<feature type="compositionally biased region" description="Low complexity" evidence="1">
    <location>
        <begin position="1965"/>
        <end position="1976"/>
    </location>
</feature>
<feature type="domain" description="Tudor" evidence="2">
    <location>
        <begin position="1296"/>
        <end position="1355"/>
    </location>
</feature>
<dbReference type="PROSITE" id="PS50304">
    <property type="entry name" value="TUDOR"/>
    <property type="match status" value="5"/>
</dbReference>
<dbReference type="PANTHER" id="PTHR22948:SF29">
    <property type="entry name" value="FI02030P-RELATED"/>
    <property type="match status" value="1"/>
</dbReference>
<dbReference type="Pfam" id="PF00567">
    <property type="entry name" value="TUDOR"/>
    <property type="match status" value="7"/>
</dbReference>
<feature type="region of interest" description="Disordered" evidence="1">
    <location>
        <begin position="701"/>
        <end position="1047"/>
    </location>
</feature>
<feature type="region of interest" description="Disordered" evidence="1">
    <location>
        <begin position="1917"/>
        <end position="2004"/>
    </location>
</feature>
<accession>A0A820GZH5</accession>
<feature type="compositionally biased region" description="Low complexity" evidence="1">
    <location>
        <begin position="1458"/>
        <end position="1492"/>
    </location>
</feature>
<protein>
    <recommendedName>
        <fullName evidence="2">Tudor domain-containing protein</fullName>
    </recommendedName>
</protein>
<dbReference type="CDD" id="cd20379">
    <property type="entry name" value="Tudor_dTUD-like"/>
    <property type="match status" value="2"/>
</dbReference>
<sequence>MEKLDIPTVNHHIGSTERVFVAHVNDLNDFYLHSELHRDSLLKLGQDLYDEYSESLTKQPLGINETFSIGDYCVCPSHSQDWYRGLIRHIDSNGTAAVFKIDYGDVQYTPTQFLQPLHKNFTVQPGLAFHCSLANLIKPLDGWPLDAIEEFCSRLSTTFLYAKFMNYNEVRDMLEVEITEKTSKTSLNTDFQHHQIQRLILPTNDKFLYKCIPFEKLDCNQPNQIRLLYYINPSHFYVYLRDNMNSYKALQKDLQQAVQNSRPISSPTKYQPVAAQDNHTIWHRAVIMDLNSNLMKIAVYYIDLGQRQYTSINSIRLLPEEFQFKPALAIPCRLYKVYSSNSNDQSQWQSDDRVHGEFNGRMVNNVTCTVIGNQDQVIYDVEIDIPKLGDLGKFLSDNNLVSRQQMHNNPRANFSSGQPMQHSFVRAQLGSSGLTPFRPQAPRATQPNEYYNNPNNSAQQPQTRMLNTGSSSTTVQHSPSTVSIAAPTAPFPPIPPPDGSYTITQVHSAAEFYGVSQMREHDLEGLNKHLEEFYNNSVNDQSFTVYVPKENSYYVVQQGDKYYRVLTKHHESDTRILVTLIDRGDEIIVDTTELLQINPTFVATPPFAQRFRLRGYDESQNSSLMTRNLKRLILNQRVRIIVKGSIINGTYPVDVVLADNQWVNRLLFPNDTTLLSPPLLPNDRPGFNKPQHAVIESQVFSNSLRHHPKNNQDSTERAPFSQRSNGNLPTSSNMMSGAPRSQPGRFSSTTDSTASVLSSTKAQIPRFSNAHNRNIQQYSQTADSTASNSMWNKEQNNKTNFGTSDALPNQQSYGRQQSDSFHHVNVQRPTDDKVSIPSNQNRLSSMPHDNQQPASSEQRRTFGGNFSHDNRHEKPMDGNHFQRHDDRTNENNFRQDAGFSNRGSGFVDRRGRGNFNDRQVSRTNDNNNDHNSQSSGSFPRRGRGSADGRGRGGNFSDRNSYNRNQDDDRNDNNMHQSQNFSNSRGGFQNRRDQEGNRDRGDFGRRGDRGSYRGDGFSNSRGGRGNLRDRDNIGLRLSSDSSNSAKPFGGMGITQPVLNNFEAGDKFIEHDLPKEVFTFVISHIETANDFFIQLLNKGDEILKLSETLQNEYGAAPEATLSSFKIGQACLAKSTDGCWYRATVLVPGSNALKIRFVDFGDTAEVNLKTIKPLAKKHCSAAPYAYQCTFENIQTLNNVNIENLKDQCSGKTFNGKIKGKLSGNKFILNSDDFLKVLLDINAIKLKPVTTLKRIPCLIVHIESGQHQFFIQDDKETADKIAEQILVEEPNSSVLSLDEVKQLPPETIVIAQFEDEFYRAVIQSDESADNVIVCYVDFGNTNSCPKTSLKQCSKQLSSYPNQSKRCQLYGILPDKIDDAFTYLQDVSDSENLEISIVKEKDLLSNVLLYADNICVNEKFGCDLNAIETSDTNVNIGDQATTTTVNEQEQPQIPLTIEQPPSVVEQPPSVVEQPPSVVEQPPSVVEQPPSVVEQPPSAVEQPPSAVEQPPSVVERPPSVVEQPPSVVERPPSVVEQSTNDDALSQNEILEPAKSDSNEPKEEEPQCRTGLLTHMEMDKPYIYLQLLPESVPILERIHQLIDKIVVEKLHNSSYAIGDHVVAKFSEDDEYYRARIESYSSTSNLYTVYFLDYGNLDENVTVDHLYSYSDELEKIKPLIRGYLLNQVTIETWTNTIQPIIEEKLNDSIEFTIIDENNSIIDIEFDDAIYAGHVQEYVEHIESSIIEQAKRFTANISATDKDSFYIHILPDDNLRVCELEEYLKACDKQRKHIWAINDRCIVSNDQEQFYRGQILAIDDNKYHVKCIDYGNTLENIDDGHLFVLSDITILEQLPLAHQCRLYGIDDSNQIKVINDIIKNIPTTECVTVDIENDENYQVWLVKLTRENNDTINDHYLSSDDNILDNENTQGSNNNEIIVPDSPAPANIDEQKTSEIDVPQMENNTQPNDIIDASENNSVVPSSNNQAIDLGEYDSSATNTTITDETNTSISSD</sequence>
<feature type="compositionally biased region" description="Low complexity" evidence="1">
    <location>
        <begin position="1501"/>
        <end position="1532"/>
    </location>
</feature>
<evidence type="ECO:0000256" key="1">
    <source>
        <dbReference type="SAM" id="MobiDB-lite"/>
    </source>
</evidence>
<name>A0A820GZH5_9BILA</name>
<dbReference type="InterPro" id="IPR035437">
    <property type="entry name" value="SNase_OB-fold_sf"/>
</dbReference>
<feature type="domain" description="Tudor" evidence="2">
    <location>
        <begin position="1121"/>
        <end position="1178"/>
    </location>
</feature>
<feature type="compositionally biased region" description="Polar residues" evidence="1">
    <location>
        <begin position="744"/>
        <end position="762"/>
    </location>
</feature>
<dbReference type="Proteomes" id="UP000663869">
    <property type="component" value="Unassembled WGS sequence"/>
</dbReference>
<organism evidence="4 5">
    <name type="scientific">Rotaria socialis</name>
    <dbReference type="NCBI Taxonomy" id="392032"/>
    <lineage>
        <taxon>Eukaryota</taxon>
        <taxon>Metazoa</taxon>
        <taxon>Spiralia</taxon>
        <taxon>Gnathifera</taxon>
        <taxon>Rotifera</taxon>
        <taxon>Eurotatoria</taxon>
        <taxon>Bdelloidea</taxon>
        <taxon>Philodinida</taxon>
        <taxon>Philodinidae</taxon>
        <taxon>Rotaria</taxon>
    </lineage>
</organism>
<gene>
    <name evidence="3" type="ORF">FME351_LOCUS31252</name>
    <name evidence="4" type="ORF">TSG867_LOCUS5231</name>
</gene>
<comment type="caution">
    <text evidence="4">The sequence shown here is derived from an EMBL/GenBank/DDBJ whole genome shotgun (WGS) entry which is preliminary data.</text>
</comment>
<dbReference type="EMBL" id="CAJNYU010004477">
    <property type="protein sequence ID" value="CAF3758405.1"/>
    <property type="molecule type" value="Genomic_DNA"/>
</dbReference>
<feature type="compositionally biased region" description="Polar residues" evidence="1">
    <location>
        <begin position="974"/>
        <end position="986"/>
    </location>
</feature>
<dbReference type="SMART" id="SM00333">
    <property type="entry name" value="TUDOR"/>
    <property type="match status" value="7"/>
</dbReference>
<dbReference type="PANTHER" id="PTHR22948">
    <property type="entry name" value="TUDOR DOMAIN CONTAINING PROTEIN"/>
    <property type="match status" value="1"/>
</dbReference>
<feature type="compositionally biased region" description="Polar residues" evidence="1">
    <location>
        <begin position="836"/>
        <end position="856"/>
    </location>
</feature>
<reference evidence="4" key="1">
    <citation type="submission" date="2021-02" db="EMBL/GenBank/DDBJ databases">
        <authorList>
            <person name="Nowell W R."/>
        </authorList>
    </citation>
    <scope>NUCLEOTIDE SEQUENCE</scope>
</reference>
<evidence type="ECO:0000313" key="4">
    <source>
        <dbReference type="EMBL" id="CAF4284857.1"/>
    </source>
</evidence>
<feature type="region of interest" description="Disordered" evidence="1">
    <location>
        <begin position="431"/>
        <end position="477"/>
    </location>
</feature>
<feature type="compositionally biased region" description="Basic and acidic residues" evidence="1">
    <location>
        <begin position="868"/>
        <end position="889"/>
    </location>
</feature>
<dbReference type="Gene3D" id="2.40.50.90">
    <property type="match status" value="2"/>
</dbReference>
<feature type="compositionally biased region" description="Polar residues" evidence="1">
    <location>
        <begin position="721"/>
        <end position="735"/>
    </location>
</feature>
<evidence type="ECO:0000313" key="5">
    <source>
        <dbReference type="Proteomes" id="UP000663862"/>
    </source>
</evidence>
<feature type="compositionally biased region" description="Low complexity" evidence="1">
    <location>
        <begin position="921"/>
        <end position="939"/>
    </location>
</feature>
<proteinExistence type="predicted"/>
<feature type="domain" description="Tudor" evidence="2">
    <location>
        <begin position="1785"/>
        <end position="1842"/>
    </location>
</feature>
<feature type="compositionally biased region" description="Polar residues" evidence="1">
    <location>
        <begin position="443"/>
        <end position="477"/>
    </location>
</feature>
<feature type="compositionally biased region" description="Low complexity" evidence="1">
    <location>
        <begin position="1986"/>
        <end position="2004"/>
    </location>
</feature>
<feature type="domain" description="Tudor" evidence="2">
    <location>
        <begin position="66"/>
        <end position="124"/>
    </location>
</feature>
<evidence type="ECO:0000259" key="2">
    <source>
        <dbReference type="PROSITE" id="PS50304"/>
    </source>
</evidence>
<feature type="compositionally biased region" description="Polar residues" evidence="1">
    <location>
        <begin position="1917"/>
        <end position="1927"/>
    </location>
</feature>
<feature type="domain" description="Tudor" evidence="2">
    <location>
        <begin position="1607"/>
        <end position="1667"/>
    </location>
</feature>
<feature type="compositionally biased region" description="Polar residues" evidence="1">
    <location>
        <begin position="769"/>
        <end position="819"/>
    </location>
</feature>
<dbReference type="Proteomes" id="UP000663862">
    <property type="component" value="Unassembled WGS sequence"/>
</dbReference>
<dbReference type="EMBL" id="CAJOBQ010000180">
    <property type="protein sequence ID" value="CAF4284857.1"/>
    <property type="molecule type" value="Genomic_DNA"/>
</dbReference>
<feature type="compositionally biased region" description="Basic and acidic residues" evidence="1">
    <location>
        <begin position="1545"/>
        <end position="1559"/>
    </location>
</feature>
<evidence type="ECO:0000313" key="3">
    <source>
        <dbReference type="EMBL" id="CAF3758405.1"/>
    </source>
</evidence>
<feature type="compositionally biased region" description="Basic and acidic residues" evidence="1">
    <location>
        <begin position="989"/>
        <end position="1011"/>
    </location>
</feature>
<dbReference type="InterPro" id="IPR050621">
    <property type="entry name" value="Tudor_domain_containing"/>
</dbReference>
<feature type="region of interest" description="Disordered" evidence="1">
    <location>
        <begin position="1458"/>
        <end position="1559"/>
    </location>
</feature>
<dbReference type="InterPro" id="IPR002999">
    <property type="entry name" value="Tudor"/>
</dbReference>
<dbReference type="SUPFAM" id="SSF63748">
    <property type="entry name" value="Tudor/PWWP/MBT"/>
    <property type="match status" value="7"/>
</dbReference>